<reference evidence="7 8" key="1">
    <citation type="submission" date="2018-11" db="EMBL/GenBank/DDBJ databases">
        <authorList>
            <person name="Criscuolo A."/>
        </authorList>
    </citation>
    <scope>NUCLEOTIDE SEQUENCE [LARGE SCALE GENOMIC DNA]</scope>
    <source>
        <strain evidence="7">ACIP111625</strain>
    </source>
</reference>
<keyword evidence="3 5" id="KW-1133">Transmembrane helix</keyword>
<dbReference type="RefSeq" id="WP_124084805.1">
    <property type="nucleotide sequence ID" value="NZ_UXAW01000033.1"/>
</dbReference>
<gene>
    <name evidence="7" type="ORF">XINFAN_00369</name>
</gene>
<proteinExistence type="predicted"/>
<evidence type="ECO:0000259" key="6">
    <source>
        <dbReference type="Pfam" id="PF04138"/>
    </source>
</evidence>
<sequence length="138" mass="14762">MSPRRLLRSTLGRFLLVGGGVALVYSVLTALATSVLPYPRPLMAVLIAMACVPPAFWCQRRFTFRDSTPRRHALAVYAAAQALGMAIVAGASALFSTGLFWPDTLVYLAASAVSAVASFAINRLVAFPANGRPRDHDI</sequence>
<dbReference type="GO" id="GO:0000271">
    <property type="term" value="P:polysaccharide biosynthetic process"/>
    <property type="evidence" value="ECO:0007669"/>
    <property type="project" value="InterPro"/>
</dbReference>
<dbReference type="EMBL" id="UXAW01000033">
    <property type="protein sequence ID" value="VDC20199.1"/>
    <property type="molecule type" value="Genomic_DNA"/>
</dbReference>
<keyword evidence="8" id="KW-1185">Reference proteome</keyword>
<evidence type="ECO:0000256" key="1">
    <source>
        <dbReference type="ARBA" id="ARBA00004141"/>
    </source>
</evidence>
<evidence type="ECO:0000313" key="7">
    <source>
        <dbReference type="EMBL" id="VDC20199.1"/>
    </source>
</evidence>
<evidence type="ECO:0000256" key="4">
    <source>
        <dbReference type="ARBA" id="ARBA00023136"/>
    </source>
</evidence>
<evidence type="ECO:0000256" key="3">
    <source>
        <dbReference type="ARBA" id="ARBA00022989"/>
    </source>
</evidence>
<comment type="subcellular location">
    <subcellularLocation>
        <location evidence="1">Membrane</location>
        <topology evidence="1">Multi-pass membrane protein</topology>
    </subcellularLocation>
</comment>
<accession>A0A3P5WXK4</accession>
<feature type="transmembrane region" description="Helical" evidence="5">
    <location>
        <begin position="74"/>
        <end position="99"/>
    </location>
</feature>
<keyword evidence="4 5" id="KW-0472">Membrane</keyword>
<dbReference type="InterPro" id="IPR007267">
    <property type="entry name" value="GtrA_DPMS_TM"/>
</dbReference>
<evidence type="ECO:0000256" key="2">
    <source>
        <dbReference type="ARBA" id="ARBA00022692"/>
    </source>
</evidence>
<dbReference type="Proteomes" id="UP000277498">
    <property type="component" value="Unassembled WGS sequence"/>
</dbReference>
<evidence type="ECO:0000313" key="8">
    <source>
        <dbReference type="Proteomes" id="UP000277498"/>
    </source>
</evidence>
<evidence type="ECO:0000256" key="5">
    <source>
        <dbReference type="SAM" id="Phobius"/>
    </source>
</evidence>
<feature type="transmembrane region" description="Helical" evidence="5">
    <location>
        <begin position="12"/>
        <end position="36"/>
    </location>
</feature>
<name>A0A3P5WXK4_9RHOB</name>
<keyword evidence="2 5" id="KW-0812">Transmembrane</keyword>
<dbReference type="GO" id="GO:0016020">
    <property type="term" value="C:membrane"/>
    <property type="evidence" value="ECO:0007669"/>
    <property type="project" value="UniProtKB-SubCell"/>
</dbReference>
<protein>
    <submittedName>
        <fullName evidence="7">GtrA-like protein</fullName>
    </submittedName>
</protein>
<organism evidence="7 8">
    <name type="scientific">Pseudogemmobacter humi</name>
    <dbReference type="NCBI Taxonomy" id="2483812"/>
    <lineage>
        <taxon>Bacteria</taxon>
        <taxon>Pseudomonadati</taxon>
        <taxon>Pseudomonadota</taxon>
        <taxon>Alphaproteobacteria</taxon>
        <taxon>Rhodobacterales</taxon>
        <taxon>Paracoccaceae</taxon>
        <taxon>Pseudogemmobacter</taxon>
    </lineage>
</organism>
<dbReference type="AlphaFoldDB" id="A0A3P5WXK4"/>
<dbReference type="Pfam" id="PF04138">
    <property type="entry name" value="GtrA_DPMS_TM"/>
    <property type="match status" value="1"/>
</dbReference>
<feature type="transmembrane region" description="Helical" evidence="5">
    <location>
        <begin position="42"/>
        <end position="62"/>
    </location>
</feature>
<feature type="transmembrane region" description="Helical" evidence="5">
    <location>
        <begin position="105"/>
        <end position="125"/>
    </location>
</feature>
<feature type="domain" description="GtrA/DPMS transmembrane" evidence="6">
    <location>
        <begin position="13"/>
        <end position="127"/>
    </location>
</feature>
<dbReference type="OrthoDB" id="7866443at2"/>